<protein>
    <recommendedName>
        <fullName evidence="2">DUF1707 domain-containing protein</fullName>
    </recommendedName>
</protein>
<dbReference type="InterPro" id="IPR012551">
    <property type="entry name" value="DUF1707_SHOCT-like"/>
</dbReference>
<reference evidence="3 4" key="2">
    <citation type="journal article" date="2016" name="Genome Announc.">
        <title>Draft Genome Sequence of Erythromycin- and Oxytetracycline-Sensitive Nocardia seriolae Strain U-1 (NBRC 110359).</title>
        <authorList>
            <person name="Imajoh M."/>
            <person name="Sukeda M."/>
            <person name="Shimizu M."/>
            <person name="Yamane J."/>
            <person name="Ohnishi K."/>
            <person name="Oshima S."/>
        </authorList>
    </citation>
    <scope>NUCLEOTIDE SEQUENCE [LARGE SCALE GENOMIC DNA]</scope>
    <source>
        <strain evidence="3 4">U-1</strain>
    </source>
</reference>
<dbReference type="RefSeq" id="WP_033086080.1">
    <property type="nucleotide sequence ID" value="NZ_AP017900.1"/>
</dbReference>
<dbReference type="Pfam" id="PF08044">
    <property type="entry name" value="DUF1707"/>
    <property type="match status" value="1"/>
</dbReference>
<proteinExistence type="predicted"/>
<feature type="domain" description="DUF1707" evidence="2">
    <location>
        <begin position="7"/>
        <end position="59"/>
    </location>
</feature>
<name>A0A0B8N8L2_9NOCA</name>
<keyword evidence="1" id="KW-1133">Transmembrane helix</keyword>
<gene>
    <name evidence="3" type="ORF">NSK11_contig00012-0092</name>
</gene>
<keyword evidence="4" id="KW-1185">Reference proteome</keyword>
<comment type="caution">
    <text evidence="3">The sequence shown here is derived from an EMBL/GenBank/DDBJ whole genome shotgun (WGS) entry which is preliminary data.</text>
</comment>
<feature type="transmembrane region" description="Helical" evidence="1">
    <location>
        <begin position="84"/>
        <end position="105"/>
    </location>
</feature>
<keyword evidence="1" id="KW-0812">Transmembrane</keyword>
<dbReference type="GeneID" id="93373634"/>
<feature type="transmembrane region" description="Helical" evidence="1">
    <location>
        <begin position="111"/>
        <end position="131"/>
    </location>
</feature>
<sequence>MDITTGTRASDTERAATADLLSRHLSDGRLDLAEYNDRLTQVYATATREDLALVLQDLPKLPKSATSQAVSRTRFPLWQQIEGSAWLGVSLLCLFIWAAISVAAGEFTYPWPIWVIGPWGAVLVFRVLTGWESAAWNRHRTH</sequence>
<dbReference type="EMBL" id="BBYQ01000012">
    <property type="protein sequence ID" value="GAP27057.1"/>
    <property type="molecule type" value="Genomic_DNA"/>
</dbReference>
<reference evidence="4" key="1">
    <citation type="submission" date="2015-07" db="EMBL/GenBank/DDBJ databases">
        <title>Nocardia seriolae U-1 whole genome shotgun sequence.</title>
        <authorList>
            <person name="Imajoh M."/>
            <person name="Fukumoto Y."/>
            <person name="Sukeda M."/>
            <person name="Yamane J."/>
            <person name="Yamasaki K."/>
            <person name="Shimizu M."/>
            <person name="Ohnishi K."/>
            <person name="Oshima S."/>
        </authorList>
    </citation>
    <scope>NUCLEOTIDE SEQUENCE [LARGE SCALE GENOMIC DNA]</scope>
    <source>
        <strain evidence="4">U-1</strain>
    </source>
</reference>
<keyword evidence="1" id="KW-0472">Membrane</keyword>
<evidence type="ECO:0000259" key="2">
    <source>
        <dbReference type="Pfam" id="PF08044"/>
    </source>
</evidence>
<accession>A0A0B8N8L2</accession>
<evidence type="ECO:0000256" key="1">
    <source>
        <dbReference type="SAM" id="Phobius"/>
    </source>
</evidence>
<dbReference type="AlphaFoldDB" id="A0A0B8N8L2"/>
<evidence type="ECO:0000313" key="3">
    <source>
        <dbReference type="EMBL" id="GAP27057.1"/>
    </source>
</evidence>
<organism evidence="3 4">
    <name type="scientific">Nocardia seriolae</name>
    <dbReference type="NCBI Taxonomy" id="37332"/>
    <lineage>
        <taxon>Bacteria</taxon>
        <taxon>Bacillati</taxon>
        <taxon>Actinomycetota</taxon>
        <taxon>Actinomycetes</taxon>
        <taxon>Mycobacteriales</taxon>
        <taxon>Nocardiaceae</taxon>
        <taxon>Nocardia</taxon>
    </lineage>
</organism>
<dbReference type="Proteomes" id="UP000037179">
    <property type="component" value="Unassembled WGS sequence"/>
</dbReference>
<evidence type="ECO:0000313" key="4">
    <source>
        <dbReference type="Proteomes" id="UP000037179"/>
    </source>
</evidence>